<dbReference type="InterPro" id="IPR021638">
    <property type="entry name" value="DUF3244"/>
</dbReference>
<protein>
    <submittedName>
        <fullName evidence="7">S8 family serine peptidase</fullName>
    </submittedName>
</protein>
<evidence type="ECO:0000256" key="1">
    <source>
        <dbReference type="ARBA" id="ARBA00011073"/>
    </source>
</evidence>
<dbReference type="InterPro" id="IPR051048">
    <property type="entry name" value="Peptidase_S8/S53_subtilisin"/>
</dbReference>
<keyword evidence="8" id="KW-1185">Reference proteome</keyword>
<dbReference type="InterPro" id="IPR023828">
    <property type="entry name" value="Peptidase_S8_Ser-AS"/>
</dbReference>
<dbReference type="PROSITE" id="PS51892">
    <property type="entry name" value="SUBTILASE"/>
    <property type="match status" value="1"/>
</dbReference>
<dbReference type="InterPro" id="IPR003961">
    <property type="entry name" value="FN3_dom"/>
</dbReference>
<comment type="caution">
    <text evidence="7">The sequence shown here is derived from an EMBL/GenBank/DDBJ whole genome shotgun (WGS) entry which is preliminary data.</text>
</comment>
<dbReference type="PROSITE" id="PS00138">
    <property type="entry name" value="SUBTILASE_SER"/>
    <property type="match status" value="1"/>
</dbReference>
<reference evidence="7 8" key="1">
    <citation type="submission" date="2021-07" db="EMBL/GenBank/DDBJ databases">
        <title>Genomic diversity and antimicrobial resistance of Prevotella spp. isolated from chronic lung disease airways.</title>
        <authorList>
            <person name="Webb K.A."/>
            <person name="Olagoke O.S."/>
            <person name="Baird T."/>
            <person name="Neill J."/>
            <person name="Pham A."/>
            <person name="Wells T.J."/>
            <person name="Ramsay K.A."/>
            <person name="Bell S.C."/>
            <person name="Sarovich D.S."/>
            <person name="Price E.P."/>
        </authorList>
    </citation>
    <scope>NUCLEOTIDE SEQUENCE [LARGE SCALE GENOMIC DNA]</scope>
    <source>
        <strain evidence="7 8">SCHI0011.S.12</strain>
    </source>
</reference>
<dbReference type="PANTHER" id="PTHR43399:SF4">
    <property type="entry name" value="CELL WALL-ASSOCIATED PROTEASE"/>
    <property type="match status" value="1"/>
</dbReference>
<dbReference type="Pfam" id="PF16361">
    <property type="entry name" value="Peptidase_S8_N"/>
    <property type="match status" value="1"/>
</dbReference>
<dbReference type="PROSITE" id="PS50853">
    <property type="entry name" value="FN3"/>
    <property type="match status" value="1"/>
</dbReference>
<feature type="active site" description="Charge relay system" evidence="5">
    <location>
        <position position="484"/>
    </location>
</feature>
<feature type="active site" description="Charge relay system" evidence="5">
    <location>
        <position position="220"/>
    </location>
</feature>
<organism evidence="7 8">
    <name type="scientific">Hoylesella nanceiensis</name>
    <dbReference type="NCBI Taxonomy" id="425941"/>
    <lineage>
        <taxon>Bacteria</taxon>
        <taxon>Pseudomonadati</taxon>
        <taxon>Bacteroidota</taxon>
        <taxon>Bacteroidia</taxon>
        <taxon>Bacteroidales</taxon>
        <taxon>Prevotellaceae</taxon>
        <taxon>Hoylesella</taxon>
    </lineage>
</organism>
<dbReference type="RefSeq" id="WP_219481981.1">
    <property type="nucleotide sequence ID" value="NZ_JABZTH010000011.1"/>
</dbReference>
<dbReference type="Pfam" id="PF11589">
    <property type="entry name" value="DUF3244"/>
    <property type="match status" value="1"/>
</dbReference>
<evidence type="ECO:0000259" key="6">
    <source>
        <dbReference type="PROSITE" id="PS50853"/>
    </source>
</evidence>
<dbReference type="PANTHER" id="PTHR43399">
    <property type="entry name" value="SUBTILISIN-RELATED"/>
    <property type="match status" value="1"/>
</dbReference>
<accession>A0ABS6YE75</accession>
<dbReference type="InterPro" id="IPR022398">
    <property type="entry name" value="Peptidase_S8_His-AS"/>
</dbReference>
<feature type="domain" description="Fibronectin type-III" evidence="6">
    <location>
        <begin position="558"/>
        <end position="670"/>
    </location>
</feature>
<proteinExistence type="inferred from homology"/>
<evidence type="ECO:0000256" key="2">
    <source>
        <dbReference type="ARBA" id="ARBA00022670"/>
    </source>
</evidence>
<dbReference type="InterPro" id="IPR032304">
    <property type="entry name" value="Peptidase_S8_N"/>
</dbReference>
<evidence type="ECO:0000256" key="4">
    <source>
        <dbReference type="ARBA" id="ARBA00022825"/>
    </source>
</evidence>
<evidence type="ECO:0000256" key="5">
    <source>
        <dbReference type="PROSITE-ProRule" id="PRU01240"/>
    </source>
</evidence>
<dbReference type="Proteomes" id="UP000788426">
    <property type="component" value="Unassembled WGS sequence"/>
</dbReference>
<keyword evidence="2 5" id="KW-0645">Protease</keyword>
<dbReference type="EMBL" id="JAHXCT010000006">
    <property type="protein sequence ID" value="MBW4769865.1"/>
    <property type="molecule type" value="Genomic_DNA"/>
</dbReference>
<evidence type="ECO:0000313" key="8">
    <source>
        <dbReference type="Proteomes" id="UP000788426"/>
    </source>
</evidence>
<evidence type="ECO:0000256" key="3">
    <source>
        <dbReference type="ARBA" id="ARBA00022801"/>
    </source>
</evidence>
<keyword evidence="3 5" id="KW-0378">Hydrolase</keyword>
<dbReference type="Pfam" id="PF00082">
    <property type="entry name" value="Peptidase_S8"/>
    <property type="match status" value="1"/>
</dbReference>
<sequence length="939" mass="104262">MKQYFIYASLALLCWSCQDSTIINENETPPSISSTKQIEDNVINVKFTKEVISQIDNNRNQLTLPTGNTELDNYLSSIGAEKATRTFPYAGKHEATQKEEGLNLWYTITLNHTKNAVTRALNNKKNSNITQVVEPVYTPKLEDYTVVEASTSNTRSSLDAPFDDPYWPLQWDLYNKGNIGNYTDTDGKKIISSIKDADINVINAWQQTKGNPNVIVSVVDGGVDIEHEDLKDNLWVNEGEIPDNGIDDDNNGYIDDVNGYNFVDNKGTIVPQDHGTHVAGTIAAKNNNKKGICGIAGGDGTPNSGARIMVCQIFKPNPNYNPNLPNSHRDLSTRDATVTAAAIVYGANNGALISQNSWGYDSEVKKEPQVIRDAIDYFIKYAGSKPNSLMKGGIVFFAAGNSGSEEKEYPGANENVIAVAAAAPDYTAAWYSNYGNWVDILAPGGSSPHNKRYPLQSGKPTSEILSTLPSQNNVSKYGYLQGTSMACPHMSGIAALVISKFGSDSFTAEELKQRILSGVKPIDLRDYNENKYTNKLGMGYADAALTLEEFDMNTPASTPEFVTSETQSSYTSIQLGLTSSSITSDNTFRYRIYYSTYPIISVDNNTDNVSYRDIPAYYNTSNNKLKVTIDELQPGTKYYFAVKTFARNGKASNLVVYNSSIATLVNTAPEIIANKNVSEPFEVAGKDTLRLTFKIIDKENHSFTYEISKRSFIEIDQKKEEATVLVWAEKMFEGKNSFIITAKDELGALRTLEVFFIKKQDKAPTLNAFARNIYLEKGEEKAIPLTSFIIDEDPQSVQIEIKNQLHKSVKASIKDQVLTLKGLQFGESTLSLLLTDKHNQTSSVDITPYVYMNKGILSLFPTIANKNVYIKLGDKIQDNVKIEIRNSANKMVFEQSYNTSTINSSQNTLHINTSSFAPGRYQVVLKANNQQYQEYFFKQ</sequence>
<keyword evidence="4 5" id="KW-0720">Serine protease</keyword>
<comment type="similarity">
    <text evidence="1 5">Belongs to the peptidase S8 family.</text>
</comment>
<gene>
    <name evidence="7" type="ORF">KZO38_08855</name>
</gene>
<dbReference type="InterPro" id="IPR000209">
    <property type="entry name" value="Peptidase_S8/S53_dom"/>
</dbReference>
<evidence type="ECO:0000313" key="7">
    <source>
        <dbReference type="EMBL" id="MBW4769865.1"/>
    </source>
</evidence>
<feature type="active site" description="Charge relay system" evidence="5">
    <location>
        <position position="274"/>
    </location>
</feature>
<name>A0ABS6YE75_9BACT</name>
<dbReference type="PROSITE" id="PS00137">
    <property type="entry name" value="SUBTILASE_HIS"/>
    <property type="match status" value="1"/>
</dbReference>